<evidence type="ECO:0000256" key="1">
    <source>
        <dbReference type="ARBA" id="ARBA00001933"/>
    </source>
</evidence>
<protein>
    <submittedName>
        <fullName evidence="7">Aspartate aminotransferase family protein</fullName>
    </submittedName>
</protein>
<feature type="modified residue" description="N6-(pyridoxal phosphate)lysine" evidence="5">
    <location>
        <position position="243"/>
    </location>
</feature>
<keyword evidence="2 5" id="KW-0663">Pyridoxal phosphate</keyword>
<evidence type="ECO:0000313" key="7">
    <source>
        <dbReference type="EMBL" id="GII92945.1"/>
    </source>
</evidence>
<dbReference type="GO" id="GO:0019752">
    <property type="term" value="P:carboxylic acid metabolic process"/>
    <property type="evidence" value="ECO:0007669"/>
    <property type="project" value="InterPro"/>
</dbReference>
<dbReference type="InterPro" id="IPR015424">
    <property type="entry name" value="PyrdxlP-dep_Trfase"/>
</dbReference>
<dbReference type="InterPro" id="IPR015421">
    <property type="entry name" value="PyrdxlP-dep_Trfase_major"/>
</dbReference>
<comment type="similarity">
    <text evidence="4">Belongs to the group II decarboxylase family. Sphingosine-1-phosphate lyase subfamily.</text>
</comment>
<evidence type="ECO:0000313" key="8">
    <source>
        <dbReference type="Proteomes" id="UP000606172"/>
    </source>
</evidence>
<dbReference type="PANTHER" id="PTHR42735:SF6">
    <property type="entry name" value="SPHINGOSINE-1-PHOSPHATE LYASE 1"/>
    <property type="match status" value="1"/>
</dbReference>
<keyword evidence="3 6" id="KW-0456">Lyase</keyword>
<dbReference type="GO" id="GO:0030170">
    <property type="term" value="F:pyridoxal phosphate binding"/>
    <property type="evidence" value="ECO:0007669"/>
    <property type="project" value="InterPro"/>
</dbReference>
<comment type="caution">
    <text evidence="7">The sequence shown here is derived from an EMBL/GenBank/DDBJ whole genome shotgun (WGS) entry which is preliminary data.</text>
</comment>
<evidence type="ECO:0000256" key="6">
    <source>
        <dbReference type="RuleBase" id="RU000382"/>
    </source>
</evidence>
<dbReference type="AlphaFoldDB" id="A0A919RHK6"/>
<dbReference type="GO" id="GO:0004058">
    <property type="term" value="F:aromatic-L-amino-acid decarboxylase activity"/>
    <property type="evidence" value="ECO:0007669"/>
    <property type="project" value="UniProtKB-ARBA"/>
</dbReference>
<dbReference type="Gene3D" id="3.40.640.10">
    <property type="entry name" value="Type I PLP-dependent aspartate aminotransferase-like (Major domain)"/>
    <property type="match status" value="1"/>
</dbReference>
<evidence type="ECO:0000256" key="5">
    <source>
        <dbReference type="PIRSR" id="PIRSR602129-50"/>
    </source>
</evidence>
<dbReference type="RefSeq" id="WP_204026130.1">
    <property type="nucleotide sequence ID" value="NZ_BOOW01000020.1"/>
</dbReference>
<proteinExistence type="inferred from homology"/>
<dbReference type="Gene3D" id="6.10.140.2150">
    <property type="match status" value="1"/>
</dbReference>
<dbReference type="Gene3D" id="3.90.1150.10">
    <property type="entry name" value="Aspartate Aminotransferase, domain 1"/>
    <property type="match status" value="1"/>
</dbReference>
<keyword evidence="7" id="KW-0032">Aminotransferase</keyword>
<comment type="cofactor">
    <cofactor evidence="1 5 6">
        <name>pyridoxal 5'-phosphate</name>
        <dbReference type="ChEBI" id="CHEBI:597326"/>
    </cofactor>
</comment>
<name>A0A919RHK6_9ACTN</name>
<evidence type="ECO:0000256" key="3">
    <source>
        <dbReference type="ARBA" id="ARBA00023239"/>
    </source>
</evidence>
<accession>A0A919RHK6</accession>
<dbReference type="SUPFAM" id="SSF53383">
    <property type="entry name" value="PLP-dependent transferases"/>
    <property type="match status" value="1"/>
</dbReference>
<evidence type="ECO:0000256" key="4">
    <source>
        <dbReference type="ARBA" id="ARBA00038302"/>
    </source>
</evidence>
<dbReference type="InterPro" id="IPR050477">
    <property type="entry name" value="GrpII_AminoAcid_Decarb"/>
</dbReference>
<keyword evidence="7" id="KW-0808">Transferase</keyword>
<dbReference type="EMBL" id="BOOW01000020">
    <property type="protein sequence ID" value="GII92945.1"/>
    <property type="molecule type" value="Genomic_DNA"/>
</dbReference>
<evidence type="ECO:0000256" key="2">
    <source>
        <dbReference type="ARBA" id="ARBA00022898"/>
    </source>
</evidence>
<dbReference type="InterPro" id="IPR002129">
    <property type="entry name" value="PyrdxlP-dep_de-COase"/>
</dbReference>
<organism evidence="7 8">
    <name type="scientific">Sinosporangium siamense</name>
    <dbReference type="NCBI Taxonomy" id="1367973"/>
    <lineage>
        <taxon>Bacteria</taxon>
        <taxon>Bacillati</taxon>
        <taxon>Actinomycetota</taxon>
        <taxon>Actinomycetes</taxon>
        <taxon>Streptosporangiales</taxon>
        <taxon>Streptosporangiaceae</taxon>
        <taxon>Sinosporangium</taxon>
    </lineage>
</organism>
<dbReference type="PANTHER" id="PTHR42735">
    <property type="match status" value="1"/>
</dbReference>
<keyword evidence="8" id="KW-1185">Reference proteome</keyword>
<sequence length="417" mass="45919">MKSGGVFPEQGIPWRTLEQELSEYQSGEMPYERGVFERYWPAYPDEAYLASRSAQSMFAHTNLFSMNALPSLKRVERELREMVGEILHVPEDGAVTLTMGGTESNFLAVKGARARGRAMGITRPNIVIPMTGHPSFDKAGDELGVDVRRIEVDAEFRAVPSRMRESVDENTILVAGSAPSYPQGVIDPIEELSRMAADSEVWMHVDACVGGFLLGALREVDPATPRFSLDIPGVWSVSADLHKFGLCLNGISTFSVRHRDLQSLHTYTLPEPGWPYRGYQRIGFAGSRPGSTIAAAWTTLRTLGREGYVRAAASIHRSARRLAEGIERIDGLRVDLPPEAGILVVFPEPEVDLESVSSAMLERAWDVSTALAPPSLHILLSPHMEHIVDPFLHDLREAVAQVRGEGPRATTAFTYGD</sequence>
<dbReference type="GO" id="GO:0008483">
    <property type="term" value="F:transaminase activity"/>
    <property type="evidence" value="ECO:0007669"/>
    <property type="project" value="UniProtKB-KW"/>
</dbReference>
<reference evidence="7" key="1">
    <citation type="submission" date="2021-01" db="EMBL/GenBank/DDBJ databases">
        <title>Whole genome shotgun sequence of Sinosporangium siamense NBRC 109515.</title>
        <authorList>
            <person name="Komaki H."/>
            <person name="Tamura T."/>
        </authorList>
    </citation>
    <scope>NUCLEOTIDE SEQUENCE</scope>
    <source>
        <strain evidence="7">NBRC 109515</strain>
    </source>
</reference>
<dbReference type="InterPro" id="IPR015422">
    <property type="entry name" value="PyrdxlP-dep_Trfase_small"/>
</dbReference>
<dbReference type="Proteomes" id="UP000606172">
    <property type="component" value="Unassembled WGS sequence"/>
</dbReference>
<gene>
    <name evidence="7" type="ORF">Ssi02_31760</name>
</gene>
<dbReference type="Pfam" id="PF00282">
    <property type="entry name" value="Pyridoxal_deC"/>
    <property type="match status" value="1"/>
</dbReference>